<dbReference type="Pfam" id="PF01546">
    <property type="entry name" value="Peptidase_M20"/>
    <property type="match status" value="1"/>
</dbReference>
<comment type="function">
    <text evidence="13">Specifically dimethylates two adjacent adenosines (A1518 and A1519) in the loop of a conserved hairpin near the 3'-end of 16S rRNA in the 30S particle. May play a critical role in biogenesis of 30S subunits.</text>
</comment>
<evidence type="ECO:0000256" key="2">
    <source>
        <dbReference type="ARBA" id="ARBA00022490"/>
    </source>
</evidence>
<dbReference type="GO" id="GO:0006508">
    <property type="term" value="P:proteolysis"/>
    <property type="evidence" value="ECO:0007669"/>
    <property type="project" value="UniProtKB-KW"/>
</dbReference>
<evidence type="ECO:0000256" key="8">
    <source>
        <dbReference type="ARBA" id="ARBA00022723"/>
    </source>
</evidence>
<dbReference type="InterPro" id="IPR011530">
    <property type="entry name" value="rRNA_adenine_dimethylase"/>
</dbReference>
<dbReference type="GO" id="GO:0003723">
    <property type="term" value="F:RNA binding"/>
    <property type="evidence" value="ECO:0007669"/>
    <property type="project" value="UniProtKB-UniRule"/>
</dbReference>
<dbReference type="Gene3D" id="3.40.630.10">
    <property type="entry name" value="Zn peptidases"/>
    <property type="match status" value="1"/>
</dbReference>
<dbReference type="InterPro" id="IPR010162">
    <property type="entry name" value="PepT-like"/>
</dbReference>
<keyword evidence="3 13" id="KW-0698">rRNA processing</keyword>
<dbReference type="Gene3D" id="3.40.50.150">
    <property type="entry name" value="Vaccinia Virus protein VP39"/>
    <property type="match status" value="1"/>
</dbReference>
<dbReference type="InterPro" id="IPR029063">
    <property type="entry name" value="SAM-dependent_MTases_sf"/>
</dbReference>
<evidence type="ECO:0000256" key="13">
    <source>
        <dbReference type="HAMAP-Rule" id="MF_00607"/>
    </source>
</evidence>
<evidence type="ECO:0000256" key="5">
    <source>
        <dbReference type="ARBA" id="ARBA00022670"/>
    </source>
</evidence>
<protein>
    <recommendedName>
        <fullName evidence="13">Ribosomal RNA small subunit methyltransferase A</fullName>
        <ecNumber evidence="13">2.1.1.182</ecNumber>
    </recommendedName>
    <alternativeName>
        <fullName evidence="13">16S rRNA (adenine(1518)-N(6)/adenine(1519)-N(6))-dimethyltransferase</fullName>
    </alternativeName>
    <alternativeName>
        <fullName evidence="13">16S rRNA dimethyladenosine transferase</fullName>
    </alternativeName>
    <alternativeName>
        <fullName evidence="13">16S rRNA dimethylase</fullName>
    </alternativeName>
    <alternativeName>
        <fullName evidence="13">S-adenosylmethionine-6-N', N'-adenosyl(rRNA) dimethyltransferase</fullName>
    </alternativeName>
</protein>
<dbReference type="SMART" id="SM00650">
    <property type="entry name" value="rADc"/>
    <property type="match status" value="1"/>
</dbReference>
<dbReference type="InterPro" id="IPR020598">
    <property type="entry name" value="rRNA_Ade_methylase_Trfase_N"/>
</dbReference>
<name>A0A1H3PJ09_9FIRM</name>
<dbReference type="SUPFAM" id="SSF55031">
    <property type="entry name" value="Bacterial exopeptidase dimerisation domain"/>
    <property type="match status" value="1"/>
</dbReference>
<comment type="subcellular location">
    <subcellularLocation>
        <location evidence="13">Cytoplasm</location>
    </subcellularLocation>
</comment>
<keyword evidence="8" id="KW-0479">Metal-binding</keyword>
<evidence type="ECO:0000313" key="17">
    <source>
        <dbReference type="Proteomes" id="UP000199230"/>
    </source>
</evidence>
<evidence type="ECO:0000259" key="15">
    <source>
        <dbReference type="SMART" id="SM00650"/>
    </source>
</evidence>
<dbReference type="PANTHER" id="PTHR42994">
    <property type="entry name" value="PEPTIDASE T"/>
    <property type="match status" value="1"/>
</dbReference>
<feature type="binding site" evidence="13 14">
    <location>
        <position position="98"/>
    </location>
    <ligand>
        <name>S-adenosyl-L-methionine</name>
        <dbReference type="ChEBI" id="CHEBI:59789"/>
    </ligand>
</feature>
<dbReference type="InterPro" id="IPR023165">
    <property type="entry name" value="rRNA_Ade_diMease-like_C"/>
</dbReference>
<dbReference type="GO" id="GO:0052908">
    <property type="term" value="F:16S rRNA (adenine(1518)-N(6)/adenine(1519)-N(6))-dimethyltransferase activity"/>
    <property type="evidence" value="ECO:0007669"/>
    <property type="project" value="UniProtKB-EC"/>
</dbReference>
<evidence type="ECO:0000256" key="14">
    <source>
        <dbReference type="PROSITE-ProRule" id="PRU01026"/>
    </source>
</evidence>
<accession>A0A1H3PJ09</accession>
<dbReference type="PROSITE" id="PS00758">
    <property type="entry name" value="ARGE_DAPE_CPG2_1"/>
    <property type="match status" value="1"/>
</dbReference>
<dbReference type="NCBIfam" id="TIGR00755">
    <property type="entry name" value="ksgA"/>
    <property type="match status" value="1"/>
</dbReference>
<feature type="domain" description="Ribosomal RNA adenine methylase transferase N-terminal" evidence="15">
    <location>
        <begin position="32"/>
        <end position="207"/>
    </location>
</feature>
<reference evidence="16 17" key="1">
    <citation type="submission" date="2016-10" db="EMBL/GenBank/DDBJ databases">
        <authorList>
            <person name="de Groot N.N."/>
        </authorList>
    </citation>
    <scope>NUCLEOTIDE SEQUENCE [LARGE SCALE GENOMIC DNA]</scope>
    <source>
        <strain evidence="16 17">APO</strain>
    </source>
</reference>
<feature type="binding site" evidence="13 14">
    <location>
        <position position="122"/>
    </location>
    <ligand>
        <name>S-adenosyl-L-methionine</name>
        <dbReference type="ChEBI" id="CHEBI:59789"/>
    </ligand>
</feature>
<keyword evidence="12" id="KW-0482">Metalloprotease</keyword>
<dbReference type="InterPro" id="IPR002933">
    <property type="entry name" value="Peptidase_M20"/>
</dbReference>
<gene>
    <name evidence="13" type="primary">rsmA</name>
    <name evidence="13" type="synonym">ksgA</name>
    <name evidence="16" type="ORF">SAMN05192546_106205</name>
</gene>
<dbReference type="FunFam" id="3.40.50.150:FF:000023">
    <property type="entry name" value="Ribosomal RNA small subunit methyltransferase A"/>
    <property type="match status" value="1"/>
</dbReference>
<sequence length="671" mass="73029">MTPMEKIRKLRESGSFHFTKSLGQNFLTDENILDKLVQAAGITPKDAVIEIGPGAGIVTEKLLQAAGPVLAVEIDKALIPFLQETLQPYPNFTLWHQDVLKAPLGQWIQENSPDQPVKIVANLPYYVTTPIVMKLLEENLPIHSMVLMVQKEVALRMAAKPGTKDYGALSVAVQLYCQVEKAFDVSPNVFIPKPKVGSAVVKLTIHEKPPVQLDHPELFFTLVKAAFGQRRKTLSNALSHLRPKEEKQEIVQVLEAASIDPVRRGETLNIQEFANLSQLWQKQFFHDTMEAHKKVGKGGAEMINQERLSNLLKELVEIDSPSQREGAVAKVIREKLENLGFEVKEDDAGKKLDGEVGNLIATLKGTTKGDTIGFSAHMDTVQPGEGIKAIVEDGIMKSAGDTILGSDDKAGIAAFLEAVQTIQENHIAHGDIQAIFTIWEEGGLNGSKNMDYSLVKADKVFVMDSGGPIGSIINQGPAQDKIAATFKGKAAHAGAEPEAGISAIQIAARAIDNMKLLRIDEETTANIGNIQGGGATNIVPDKVVINAEARSLKDDKLEAQTKSMVEAMEKAAKDFGGEVEMDIKRLYTAFKLEESDPMITVLKEVFTEMGLEPVIMPSGGGSDTNHFNANGLKAVNLSVGMNKVHTVDEFIKIEDLANGARMVLEIIKKYA</sequence>
<dbReference type="GO" id="GO:0046872">
    <property type="term" value="F:metal ion binding"/>
    <property type="evidence" value="ECO:0007669"/>
    <property type="project" value="UniProtKB-KW"/>
</dbReference>
<evidence type="ECO:0000256" key="1">
    <source>
        <dbReference type="ARBA" id="ARBA00001947"/>
    </source>
</evidence>
<feature type="binding site" evidence="13 14">
    <location>
        <position position="73"/>
    </location>
    <ligand>
        <name>S-adenosyl-L-methionine</name>
        <dbReference type="ChEBI" id="CHEBI:59789"/>
    </ligand>
</feature>
<dbReference type="InterPro" id="IPR036264">
    <property type="entry name" value="Bact_exopeptidase_dim_dom"/>
</dbReference>
<dbReference type="CDD" id="cd02440">
    <property type="entry name" value="AdoMet_MTases"/>
    <property type="match status" value="1"/>
</dbReference>
<dbReference type="Gene3D" id="3.30.70.360">
    <property type="match status" value="1"/>
</dbReference>
<dbReference type="Gene3D" id="1.10.8.100">
    <property type="entry name" value="Ribosomal RNA adenine dimethylase-like, domain 2"/>
    <property type="match status" value="1"/>
</dbReference>
<dbReference type="RefSeq" id="WP_093314005.1">
    <property type="nucleotide sequence ID" value="NZ_FNPV01000006.1"/>
</dbReference>
<dbReference type="EC" id="2.1.1.182" evidence="13"/>
<feature type="binding site" evidence="13 14">
    <location>
        <position position="27"/>
    </location>
    <ligand>
        <name>S-adenosyl-L-methionine</name>
        <dbReference type="ChEBI" id="CHEBI:59789"/>
    </ligand>
</feature>
<dbReference type="GO" id="GO:0008237">
    <property type="term" value="F:metallopeptidase activity"/>
    <property type="evidence" value="ECO:0007669"/>
    <property type="project" value="UniProtKB-KW"/>
</dbReference>
<evidence type="ECO:0000256" key="7">
    <source>
        <dbReference type="ARBA" id="ARBA00022691"/>
    </source>
</evidence>
<organism evidence="16 17">
    <name type="scientific">Tindallia californiensis</name>
    <dbReference type="NCBI Taxonomy" id="159292"/>
    <lineage>
        <taxon>Bacteria</taxon>
        <taxon>Bacillati</taxon>
        <taxon>Bacillota</taxon>
        <taxon>Clostridia</taxon>
        <taxon>Peptostreptococcales</taxon>
        <taxon>Tindalliaceae</taxon>
        <taxon>Tindallia</taxon>
    </lineage>
</organism>
<keyword evidence="17" id="KW-1185">Reference proteome</keyword>
<dbReference type="NCBIfam" id="TIGR01883">
    <property type="entry name" value="PepT-like"/>
    <property type="match status" value="1"/>
</dbReference>
<dbReference type="Pfam" id="PF07687">
    <property type="entry name" value="M20_dimer"/>
    <property type="match status" value="1"/>
</dbReference>
<comment type="similarity">
    <text evidence="13">Belongs to the class I-like SAM-binding methyltransferase superfamily. rRNA adenine N(6)-methyltransferase family. RsmA subfamily.</text>
</comment>
<evidence type="ECO:0000256" key="4">
    <source>
        <dbReference type="ARBA" id="ARBA00022603"/>
    </source>
</evidence>
<dbReference type="PROSITE" id="PS01131">
    <property type="entry name" value="RRNA_A_DIMETH"/>
    <property type="match status" value="1"/>
</dbReference>
<evidence type="ECO:0000256" key="12">
    <source>
        <dbReference type="ARBA" id="ARBA00023049"/>
    </source>
</evidence>
<dbReference type="Proteomes" id="UP000199230">
    <property type="component" value="Unassembled WGS sequence"/>
</dbReference>
<feature type="binding site" evidence="13 14">
    <location>
        <position position="52"/>
    </location>
    <ligand>
        <name>S-adenosyl-L-methionine</name>
        <dbReference type="ChEBI" id="CHEBI:59789"/>
    </ligand>
</feature>
<evidence type="ECO:0000313" key="16">
    <source>
        <dbReference type="EMBL" id="SDZ00389.1"/>
    </source>
</evidence>
<keyword evidence="10" id="KW-0862">Zinc</keyword>
<comment type="catalytic activity">
    <reaction evidence="13">
        <text>adenosine(1518)/adenosine(1519) in 16S rRNA + 4 S-adenosyl-L-methionine = N(6)-dimethyladenosine(1518)/N(6)-dimethyladenosine(1519) in 16S rRNA + 4 S-adenosyl-L-homocysteine + 4 H(+)</text>
        <dbReference type="Rhea" id="RHEA:19609"/>
        <dbReference type="Rhea" id="RHEA-COMP:10232"/>
        <dbReference type="Rhea" id="RHEA-COMP:10233"/>
        <dbReference type="ChEBI" id="CHEBI:15378"/>
        <dbReference type="ChEBI" id="CHEBI:57856"/>
        <dbReference type="ChEBI" id="CHEBI:59789"/>
        <dbReference type="ChEBI" id="CHEBI:74411"/>
        <dbReference type="ChEBI" id="CHEBI:74493"/>
        <dbReference type="EC" id="2.1.1.182"/>
    </reaction>
</comment>
<dbReference type="InterPro" id="IPR020596">
    <property type="entry name" value="rRNA_Ade_Mease_Trfase_CS"/>
</dbReference>
<dbReference type="GO" id="GO:0005737">
    <property type="term" value="C:cytoplasm"/>
    <property type="evidence" value="ECO:0007669"/>
    <property type="project" value="UniProtKB-SubCell"/>
</dbReference>
<keyword evidence="11 13" id="KW-0694">RNA-binding</keyword>
<evidence type="ECO:0000256" key="9">
    <source>
        <dbReference type="ARBA" id="ARBA00022801"/>
    </source>
</evidence>
<keyword evidence="2 13" id="KW-0963">Cytoplasm</keyword>
<evidence type="ECO:0000256" key="6">
    <source>
        <dbReference type="ARBA" id="ARBA00022679"/>
    </source>
</evidence>
<evidence type="ECO:0000256" key="11">
    <source>
        <dbReference type="ARBA" id="ARBA00022884"/>
    </source>
</evidence>
<keyword evidence="4 13" id="KW-0489">Methyltransferase</keyword>
<dbReference type="PROSITE" id="PS51689">
    <property type="entry name" value="SAM_RNA_A_N6_MT"/>
    <property type="match status" value="1"/>
</dbReference>
<dbReference type="EMBL" id="FNPV01000006">
    <property type="protein sequence ID" value="SDZ00389.1"/>
    <property type="molecule type" value="Genomic_DNA"/>
</dbReference>
<proteinExistence type="inferred from homology"/>
<dbReference type="PANTHER" id="PTHR42994:SF2">
    <property type="entry name" value="PEPTIDASE"/>
    <property type="match status" value="1"/>
</dbReference>
<evidence type="ECO:0000256" key="10">
    <source>
        <dbReference type="ARBA" id="ARBA00022833"/>
    </source>
</evidence>
<dbReference type="InterPro" id="IPR001261">
    <property type="entry name" value="ArgE/DapE_CS"/>
</dbReference>
<dbReference type="HAMAP" id="MF_00607">
    <property type="entry name" value="16SrRNA_methyltr_A"/>
    <property type="match status" value="1"/>
</dbReference>
<feature type="binding site" evidence="13 14">
    <location>
        <position position="25"/>
    </location>
    <ligand>
        <name>S-adenosyl-L-methionine</name>
        <dbReference type="ChEBI" id="CHEBI:59789"/>
    </ligand>
</feature>
<dbReference type="InterPro" id="IPR001737">
    <property type="entry name" value="KsgA/Erm"/>
</dbReference>
<dbReference type="SUPFAM" id="SSF53335">
    <property type="entry name" value="S-adenosyl-L-methionine-dependent methyltransferases"/>
    <property type="match status" value="1"/>
</dbReference>
<dbReference type="Pfam" id="PF00398">
    <property type="entry name" value="RrnaAD"/>
    <property type="match status" value="1"/>
</dbReference>
<keyword evidence="5" id="KW-0645">Protease</keyword>
<dbReference type="InterPro" id="IPR011650">
    <property type="entry name" value="Peptidase_M20_dimer"/>
</dbReference>
<evidence type="ECO:0000256" key="3">
    <source>
        <dbReference type="ARBA" id="ARBA00022552"/>
    </source>
</evidence>
<keyword evidence="7 13" id="KW-0949">S-adenosyl-L-methionine</keyword>
<keyword evidence="6 13" id="KW-0808">Transferase</keyword>
<dbReference type="SUPFAM" id="SSF53187">
    <property type="entry name" value="Zn-dependent exopeptidases"/>
    <property type="match status" value="1"/>
</dbReference>
<dbReference type="AlphaFoldDB" id="A0A1H3PJ09"/>
<dbReference type="STRING" id="159292.SAMN05192546_106205"/>
<comment type="cofactor">
    <cofactor evidence="1">
        <name>Zn(2+)</name>
        <dbReference type="ChEBI" id="CHEBI:29105"/>
    </cofactor>
</comment>
<keyword evidence="9" id="KW-0378">Hydrolase</keyword>